<dbReference type="PATRIC" id="fig|1198449.6.peg.524"/>
<dbReference type="PIRSF" id="PIRSF006553">
    <property type="entry name" value="TopoVI_B"/>
    <property type="match status" value="1"/>
</dbReference>
<protein>
    <recommendedName>
        <fullName evidence="7">Type 2 DNA topoisomerase 6 subunit B</fullName>
        <ecNumber evidence="7">5.6.2.2</ecNumber>
    </recommendedName>
    <alternativeName>
        <fullName evidence="7">Type II DNA topoisomerase VI subunit B</fullName>
        <shortName evidence="7">TopoVI-B</shortName>
    </alternativeName>
</protein>
<evidence type="ECO:0000256" key="1">
    <source>
        <dbReference type="ARBA" id="ARBA00022741"/>
    </source>
</evidence>
<keyword evidence="1 7" id="KW-0547">Nucleotide-binding</keyword>
<dbReference type="SUPFAM" id="SSF54211">
    <property type="entry name" value="Ribosomal protein S5 domain 2-like"/>
    <property type="match status" value="1"/>
</dbReference>
<dbReference type="CDD" id="cd00823">
    <property type="entry name" value="TopoIIB_Trans"/>
    <property type="match status" value="1"/>
</dbReference>
<dbReference type="GO" id="GO:0005524">
    <property type="term" value="F:ATP binding"/>
    <property type="evidence" value="ECO:0007669"/>
    <property type="project" value="UniProtKB-UniRule"/>
</dbReference>
<evidence type="ECO:0000313" key="11">
    <source>
        <dbReference type="Proteomes" id="UP000016887"/>
    </source>
</evidence>
<evidence type="ECO:0000259" key="9">
    <source>
        <dbReference type="SMART" id="SM00387"/>
    </source>
</evidence>
<feature type="binding site" evidence="7">
    <location>
        <begin position="132"/>
        <end position="139"/>
    </location>
    <ligand>
        <name>ATP</name>
        <dbReference type="ChEBI" id="CHEBI:30616"/>
    </ligand>
</feature>
<name>U3TDD6_9CREN</name>
<dbReference type="STRING" id="1198449.ACAM_0519"/>
<dbReference type="KEGG" id="acj:ACAM_0519"/>
<dbReference type="Pfam" id="PF09239">
    <property type="entry name" value="Topo-VIb_trans"/>
    <property type="match status" value="1"/>
</dbReference>
<evidence type="ECO:0000313" key="10">
    <source>
        <dbReference type="EMBL" id="BAN89988.1"/>
    </source>
</evidence>
<dbReference type="GO" id="GO:0006265">
    <property type="term" value="P:DNA topological change"/>
    <property type="evidence" value="ECO:0007669"/>
    <property type="project" value="UniProtKB-UniRule"/>
</dbReference>
<dbReference type="InterPro" id="IPR015320">
    <property type="entry name" value="TopoVI_B_transducer"/>
</dbReference>
<dbReference type="HAMAP" id="MF_00322">
    <property type="entry name" value="Top6B"/>
    <property type="match status" value="1"/>
</dbReference>
<organism evidence="10 11">
    <name type="scientific">Aeropyrum camini SY1 = JCM 12091</name>
    <dbReference type="NCBI Taxonomy" id="1198449"/>
    <lineage>
        <taxon>Archaea</taxon>
        <taxon>Thermoproteota</taxon>
        <taxon>Thermoprotei</taxon>
        <taxon>Desulfurococcales</taxon>
        <taxon>Desulfurococcaceae</taxon>
        <taxon>Aeropyrum</taxon>
    </lineage>
</organism>
<feature type="binding site" evidence="7">
    <location>
        <begin position="123"/>
        <end position="124"/>
    </location>
    <ligand>
        <name>ATP</name>
        <dbReference type="ChEBI" id="CHEBI:30616"/>
    </ligand>
</feature>
<evidence type="ECO:0000256" key="4">
    <source>
        <dbReference type="ARBA" id="ARBA00023125"/>
    </source>
</evidence>
<feature type="compositionally biased region" description="Basic residues" evidence="8">
    <location>
        <begin position="1"/>
        <end position="12"/>
    </location>
</feature>
<dbReference type="PANTHER" id="PTHR48444:SF1">
    <property type="entry name" value="DNA TOPOISOMERASE 6 SUBUNIT B"/>
    <property type="match status" value="1"/>
</dbReference>
<dbReference type="CDD" id="cd16933">
    <property type="entry name" value="HATPase_TopVIB-like"/>
    <property type="match status" value="1"/>
</dbReference>
<sequence>MSAVAKRSRRSRARAEEAARPGSTGEKYREMSVAEFFAKNKELAGFANPTRALYQTIRELVENSLDATDAKGILPWIHISIRQIEGSEDKGGRPRYRVTVEDNGIGVPVTSMAMAFGKVLFSSKYVIRQTRGMYGLGVKAAILYGQMTAGTPVEVYSATKGSQYVYMMKLVIDVQRNEPRILERGEWNKRGSWHGTRVTLSLEGDWSRAKSKILEYIKRTAVIAPYAEIILETPDGEIYYFPRSTRKLPKPPRESKPHPHGVDIEQLKSMLRNTRASTLREFLVKEFQSIGDKTAQDFLERYGLDPGLKPRELLKKGREGLLRRLVDALMEYPFRAPKSDYLSPIGSDIIEIGLRRMFNPEWVGAVSRSPKAYRGHPFIVEVGIAYGGGIEPRSEPLLLRYANKIPLLYEEREDVSYKVVSSINWRQYNVDFPAPLVVLVHIASTKVPYKGVGKESVSDVPEIEAEIRNAVQEVARRLRLYLSRKAREEEAIRRSVTLAKYIPEVAVSLAYFLRPPSKWQPPKPEEVKKLQEALIKIVARHIELPPVDGKTEDPEAIVRRIVESVELE</sequence>
<evidence type="ECO:0000256" key="8">
    <source>
        <dbReference type="SAM" id="MobiDB-lite"/>
    </source>
</evidence>
<dbReference type="Gene3D" id="3.30.565.10">
    <property type="entry name" value="Histidine kinase-like ATPase, C-terminal domain"/>
    <property type="match status" value="1"/>
</dbReference>
<dbReference type="RefSeq" id="WP_022541263.1">
    <property type="nucleotide sequence ID" value="NC_022521.1"/>
</dbReference>
<proteinExistence type="inferred from homology"/>
<dbReference type="Gene3D" id="1.10.8.50">
    <property type="match status" value="1"/>
</dbReference>
<dbReference type="Pfam" id="PF02518">
    <property type="entry name" value="HATPase_c"/>
    <property type="match status" value="1"/>
</dbReference>
<evidence type="ECO:0000256" key="2">
    <source>
        <dbReference type="ARBA" id="ARBA00022840"/>
    </source>
</evidence>
<dbReference type="GO" id="GO:0003918">
    <property type="term" value="F:DNA topoisomerase type II (double strand cut, ATP-hydrolyzing) activity"/>
    <property type="evidence" value="ECO:0007669"/>
    <property type="project" value="UniProtKB-UniRule"/>
</dbReference>
<dbReference type="InterPro" id="IPR020568">
    <property type="entry name" value="Ribosomal_Su5_D2-typ_SF"/>
</dbReference>
<feature type="binding site" evidence="7">
    <location>
        <position position="454"/>
    </location>
    <ligand>
        <name>ATP</name>
        <dbReference type="ChEBI" id="CHEBI:30616"/>
    </ligand>
</feature>
<reference evidence="10 11" key="1">
    <citation type="journal article" date="2013" name="Appl. Environ. Microbiol.">
        <title>Variation of the Virus-Related Elements within Syntenic Genomes of the Hyperthermophilic Archaeon Aeropyrum.</title>
        <authorList>
            <person name="Daifuku T."/>
            <person name="Yoshida T."/>
            <person name="Kitamura T."/>
            <person name="Kawaichi S."/>
            <person name="Inoue T."/>
            <person name="Nomura K."/>
            <person name="Yoshida Y."/>
            <person name="Kuno S."/>
            <person name="Sako Y."/>
        </authorList>
    </citation>
    <scope>NUCLEOTIDE SEQUENCE [LARGE SCALE GENOMIC DNA]</scope>
    <source>
        <strain evidence="10 11">SY1</strain>
    </source>
</reference>
<keyword evidence="2 7" id="KW-0067">ATP-binding</keyword>
<dbReference type="AlphaFoldDB" id="U3TDD6"/>
<gene>
    <name evidence="7 10" type="primary">top6B</name>
    <name evidence="10" type="ORF">ACAM_0519</name>
</gene>
<dbReference type="PANTHER" id="PTHR48444">
    <property type="entry name" value="DNA TOPOISOMERASE 6 SUBUNIT B"/>
    <property type="match status" value="1"/>
</dbReference>
<comment type="subunit">
    <text evidence="6 7">Homodimer. Heterotetramer of two Top6A and two Top6B chains.</text>
</comment>
<feature type="region of interest" description="Disordered" evidence="8">
    <location>
        <begin position="1"/>
        <end position="26"/>
    </location>
</feature>
<comment type="catalytic activity">
    <reaction evidence="7">
        <text>ATP-dependent breakage, passage and rejoining of double-stranded DNA.</text>
        <dbReference type="EC" id="5.6.2.2"/>
    </reaction>
</comment>
<dbReference type="InterPro" id="IPR005734">
    <property type="entry name" value="TopoVI_B"/>
</dbReference>
<dbReference type="InterPro" id="IPR010979">
    <property type="entry name" value="Ribosomal_uS13-like_H2TH"/>
</dbReference>
<dbReference type="FunFam" id="3.30.565.10:FF:000062">
    <property type="entry name" value="Type 2 DNA topoisomerase 6 subunit B"/>
    <property type="match status" value="1"/>
</dbReference>
<dbReference type="SMART" id="SM00387">
    <property type="entry name" value="HATPase_c"/>
    <property type="match status" value="1"/>
</dbReference>
<feature type="binding site" evidence="7">
    <location>
        <position position="63"/>
    </location>
    <ligand>
        <name>ATP</name>
        <dbReference type="ChEBI" id="CHEBI:30616"/>
    </ligand>
</feature>
<evidence type="ECO:0000256" key="3">
    <source>
        <dbReference type="ARBA" id="ARBA00023029"/>
    </source>
</evidence>
<accession>U3TDD6</accession>
<keyword evidence="3 7" id="KW-0799">Topoisomerase</keyword>
<keyword evidence="4 7" id="KW-0238">DNA-binding</keyword>
<keyword evidence="11" id="KW-1185">Reference proteome</keyword>
<dbReference type="GO" id="GO:0003677">
    <property type="term" value="F:DNA binding"/>
    <property type="evidence" value="ECO:0007669"/>
    <property type="project" value="UniProtKB-UniRule"/>
</dbReference>
<dbReference type="SUPFAM" id="SSF55874">
    <property type="entry name" value="ATPase domain of HSP90 chaperone/DNA topoisomerase II/histidine kinase"/>
    <property type="match status" value="1"/>
</dbReference>
<dbReference type="Gene3D" id="3.30.230.10">
    <property type="match status" value="1"/>
</dbReference>
<feature type="domain" description="Histidine kinase/HSP90-like ATPase" evidence="9">
    <location>
        <begin position="48"/>
        <end position="172"/>
    </location>
</feature>
<comment type="function">
    <text evidence="7">Relaxes both positive and negative superturns and exhibits a strong decatenase activity.</text>
</comment>
<evidence type="ECO:0000256" key="6">
    <source>
        <dbReference type="ARBA" id="ARBA00063696"/>
    </source>
</evidence>
<dbReference type="GeneID" id="17111249"/>
<keyword evidence="5 7" id="KW-0413">Isomerase</keyword>
<dbReference type="eggNOG" id="arCOG01165">
    <property type="taxonomic scope" value="Archaea"/>
</dbReference>
<dbReference type="EC" id="5.6.2.2" evidence="7"/>
<dbReference type="SUPFAM" id="SSF46946">
    <property type="entry name" value="S13-like H2TH domain"/>
    <property type="match status" value="1"/>
</dbReference>
<feature type="binding site" evidence="7">
    <location>
        <position position="102"/>
    </location>
    <ligand>
        <name>ATP</name>
        <dbReference type="ChEBI" id="CHEBI:30616"/>
    </ligand>
</feature>
<dbReference type="InterPro" id="IPR003594">
    <property type="entry name" value="HATPase_dom"/>
</dbReference>
<comment type="similarity">
    <text evidence="7">Belongs to the TOP6B family.</text>
</comment>
<evidence type="ECO:0000256" key="7">
    <source>
        <dbReference type="HAMAP-Rule" id="MF_00322"/>
    </source>
</evidence>
<dbReference type="EMBL" id="AP012489">
    <property type="protein sequence ID" value="BAN89988.1"/>
    <property type="molecule type" value="Genomic_DNA"/>
</dbReference>
<dbReference type="InterPro" id="IPR036890">
    <property type="entry name" value="HATPase_C_sf"/>
</dbReference>
<dbReference type="Proteomes" id="UP000016887">
    <property type="component" value="Chromosome"/>
</dbReference>
<dbReference type="InterPro" id="IPR014721">
    <property type="entry name" value="Ribsml_uS5_D2-typ_fold_subgr"/>
</dbReference>
<evidence type="ECO:0000256" key="5">
    <source>
        <dbReference type="ARBA" id="ARBA00023235"/>
    </source>
</evidence>
<dbReference type="GO" id="GO:0006260">
    <property type="term" value="P:DNA replication"/>
    <property type="evidence" value="ECO:0007669"/>
    <property type="project" value="UniProtKB-UniRule"/>
</dbReference>
<dbReference type="NCBIfam" id="TIGR01052">
    <property type="entry name" value="top6b"/>
    <property type="match status" value="1"/>
</dbReference>
<dbReference type="NCBIfam" id="NF003218">
    <property type="entry name" value="PRK04184.1"/>
    <property type="match status" value="1"/>
</dbReference>